<protein>
    <submittedName>
        <fullName evidence="2">Membrane protein</fullName>
    </submittedName>
</protein>
<keyword evidence="3" id="KW-1185">Reference proteome</keyword>
<evidence type="ECO:0000313" key="2">
    <source>
        <dbReference type="EMBL" id="EMI15901.1"/>
    </source>
</evidence>
<proteinExistence type="predicted"/>
<feature type="transmembrane region" description="Helical" evidence="1">
    <location>
        <begin position="83"/>
        <end position="104"/>
    </location>
</feature>
<dbReference type="AlphaFoldDB" id="M5RA23"/>
<evidence type="ECO:0000256" key="1">
    <source>
        <dbReference type="SAM" id="Phobius"/>
    </source>
</evidence>
<keyword evidence="1" id="KW-0812">Transmembrane</keyword>
<keyword evidence="1" id="KW-0472">Membrane</keyword>
<sequence>MMLFYLPGIYLLRSFQSRQWSLRWLLLSPLVAAMPLIALLIDAPVMNQADLVSKMTLGLVTLPAVVASIHLFRWLVTKSWRPLFTWLTVSLVISALLASLAIFVTQHASPHAIEQGEYYASDGWWFIGCYGAYFTAILLTAWIVVMAMAHLIQSAMQRVHRT</sequence>
<gene>
    <name evidence="2" type="ORF">RMSM_07188</name>
</gene>
<evidence type="ECO:0000313" key="3">
    <source>
        <dbReference type="Proteomes" id="UP000011991"/>
    </source>
</evidence>
<dbReference type="EMBL" id="ANOG01001025">
    <property type="protein sequence ID" value="EMI15901.1"/>
    <property type="molecule type" value="Genomic_DNA"/>
</dbReference>
<reference evidence="2 3" key="1">
    <citation type="journal article" date="2013" name="Mar. Genomics">
        <title>Expression of sulfatases in Rhodopirellula baltica and the diversity of sulfatases in the genus Rhodopirellula.</title>
        <authorList>
            <person name="Wegner C.E."/>
            <person name="Richter-Heitmann T."/>
            <person name="Klindworth A."/>
            <person name="Klockow C."/>
            <person name="Richter M."/>
            <person name="Achstetter T."/>
            <person name="Glockner F.O."/>
            <person name="Harder J."/>
        </authorList>
    </citation>
    <scope>NUCLEOTIDE SEQUENCE [LARGE SCALE GENOMIC DNA]</scope>
    <source>
        <strain evidence="2 3">SM1</strain>
    </source>
</reference>
<dbReference type="PATRIC" id="fig|1265738.3.peg.7163"/>
<comment type="caution">
    <text evidence="2">The sequence shown here is derived from an EMBL/GenBank/DDBJ whole genome shotgun (WGS) entry which is preliminary data.</text>
</comment>
<feature type="transmembrane region" description="Helical" evidence="1">
    <location>
        <begin position="124"/>
        <end position="152"/>
    </location>
</feature>
<organism evidence="2 3">
    <name type="scientific">Rhodopirellula maiorica SM1</name>
    <dbReference type="NCBI Taxonomy" id="1265738"/>
    <lineage>
        <taxon>Bacteria</taxon>
        <taxon>Pseudomonadati</taxon>
        <taxon>Planctomycetota</taxon>
        <taxon>Planctomycetia</taxon>
        <taxon>Pirellulales</taxon>
        <taxon>Pirellulaceae</taxon>
        <taxon>Novipirellula</taxon>
    </lineage>
</organism>
<name>M5RA23_9BACT</name>
<accession>M5RA23</accession>
<feature type="transmembrane region" description="Helical" evidence="1">
    <location>
        <begin position="55"/>
        <end position="76"/>
    </location>
</feature>
<keyword evidence="1" id="KW-1133">Transmembrane helix</keyword>
<feature type="transmembrane region" description="Helical" evidence="1">
    <location>
        <begin position="21"/>
        <end position="43"/>
    </location>
</feature>
<dbReference type="Proteomes" id="UP000011991">
    <property type="component" value="Unassembled WGS sequence"/>
</dbReference>